<accession>A0A1E5Q423</accession>
<evidence type="ECO:0000256" key="2">
    <source>
        <dbReference type="ARBA" id="ARBA00022517"/>
    </source>
</evidence>
<evidence type="ECO:0000256" key="3">
    <source>
        <dbReference type="HAMAP-Rule" id="MF_01077"/>
    </source>
</evidence>
<evidence type="ECO:0000259" key="5">
    <source>
        <dbReference type="Pfam" id="PF17384"/>
    </source>
</evidence>
<reference evidence="7" key="1">
    <citation type="submission" date="2016-07" db="EMBL/GenBank/DDBJ databases">
        <authorList>
            <person name="Florea S."/>
            <person name="Webb J.S."/>
            <person name="Jaromczyk J."/>
            <person name="Schardl C.L."/>
        </authorList>
    </citation>
    <scope>NUCLEOTIDE SEQUENCE [LARGE SCALE GENOMIC DNA]</scope>
    <source>
        <strain evidence="7">MV-1</strain>
    </source>
</reference>
<dbReference type="PANTHER" id="PTHR33867">
    <property type="entry name" value="RIBOSOME MATURATION FACTOR RIMP"/>
    <property type="match status" value="1"/>
</dbReference>
<dbReference type="STRING" id="28181.BEN30_16665"/>
<dbReference type="Proteomes" id="UP000095347">
    <property type="component" value="Unassembled WGS sequence"/>
</dbReference>
<evidence type="ECO:0000313" key="7">
    <source>
        <dbReference type="Proteomes" id="UP000095347"/>
    </source>
</evidence>
<evidence type="ECO:0000313" key="6">
    <source>
        <dbReference type="EMBL" id="OEJ64315.1"/>
    </source>
</evidence>
<comment type="caution">
    <text evidence="6">The sequence shown here is derived from an EMBL/GenBank/DDBJ whole genome shotgun (WGS) entry which is preliminary data.</text>
</comment>
<dbReference type="HAMAP" id="MF_01077">
    <property type="entry name" value="RimP"/>
    <property type="match status" value="1"/>
</dbReference>
<name>A0A1E5Q423_9PROT</name>
<organism evidence="6 7">
    <name type="scientific">Magnetovibrio blakemorei</name>
    <dbReference type="NCBI Taxonomy" id="28181"/>
    <lineage>
        <taxon>Bacteria</taxon>
        <taxon>Pseudomonadati</taxon>
        <taxon>Pseudomonadota</taxon>
        <taxon>Alphaproteobacteria</taxon>
        <taxon>Rhodospirillales</taxon>
        <taxon>Magnetovibrionaceae</taxon>
        <taxon>Magnetovibrio</taxon>
    </lineage>
</organism>
<dbReference type="InterPro" id="IPR003728">
    <property type="entry name" value="Ribosome_maturation_RimP"/>
</dbReference>
<dbReference type="NCBIfam" id="NF000932">
    <property type="entry name" value="PRK00092.2-5"/>
    <property type="match status" value="1"/>
</dbReference>
<keyword evidence="2 3" id="KW-0690">Ribosome biogenesis</keyword>
<dbReference type="Pfam" id="PF02576">
    <property type="entry name" value="RimP_N"/>
    <property type="match status" value="1"/>
</dbReference>
<feature type="domain" description="Ribosome maturation factor RimP N-terminal" evidence="4">
    <location>
        <begin position="10"/>
        <end position="83"/>
    </location>
</feature>
<dbReference type="Gene3D" id="2.30.30.180">
    <property type="entry name" value="Ribosome maturation factor RimP, C-terminal domain"/>
    <property type="match status" value="1"/>
</dbReference>
<dbReference type="FunFam" id="3.30.300.70:FF:000001">
    <property type="entry name" value="Ribosome maturation factor RimP"/>
    <property type="match status" value="1"/>
</dbReference>
<dbReference type="PANTHER" id="PTHR33867:SF1">
    <property type="entry name" value="RIBOSOME MATURATION FACTOR RIMP"/>
    <property type="match status" value="1"/>
</dbReference>
<proteinExistence type="inferred from homology"/>
<comment type="function">
    <text evidence="3">Required for maturation of 30S ribosomal subunits.</text>
</comment>
<comment type="similarity">
    <text evidence="3">Belongs to the RimP family.</text>
</comment>
<evidence type="ECO:0000259" key="4">
    <source>
        <dbReference type="Pfam" id="PF02576"/>
    </source>
</evidence>
<protein>
    <recommendedName>
        <fullName evidence="3">Ribosome maturation factor RimP</fullName>
    </recommendedName>
</protein>
<dbReference type="CDD" id="cd01734">
    <property type="entry name" value="YlxS_C"/>
    <property type="match status" value="1"/>
</dbReference>
<dbReference type="GO" id="GO:0000028">
    <property type="term" value="P:ribosomal small subunit assembly"/>
    <property type="evidence" value="ECO:0007669"/>
    <property type="project" value="TreeGrafter"/>
</dbReference>
<dbReference type="OrthoDB" id="9805006at2"/>
<dbReference type="InterPro" id="IPR035956">
    <property type="entry name" value="RimP_N_sf"/>
</dbReference>
<dbReference type="RefSeq" id="WP_069959299.1">
    <property type="nucleotide sequence ID" value="NZ_MCGG01000072.1"/>
</dbReference>
<dbReference type="InterPro" id="IPR036847">
    <property type="entry name" value="RimP_C_sf"/>
</dbReference>
<keyword evidence="1 3" id="KW-0963">Cytoplasm</keyword>
<dbReference type="SUPFAM" id="SSF74942">
    <property type="entry name" value="YhbC-like, C-terminal domain"/>
    <property type="match status" value="1"/>
</dbReference>
<dbReference type="InterPro" id="IPR028989">
    <property type="entry name" value="RimP_N"/>
</dbReference>
<sequence>MDLAQRIQKMITPTIKDQGYEIVRVQITGAKHPRLQIMAERADGTCIDVEDCATISRSISAVLDVEDPIEGEFTLEVSSPGIDRPLTRLQDYQTWAGFDVKIELKTGIDGRKRYLGRLLGLDEEQRILIECEEDEPHTLAFEDVQRAKLMLTDELIAAAATEQTK</sequence>
<dbReference type="Gene3D" id="3.30.300.70">
    <property type="entry name" value="RimP-like superfamily, N-terminal"/>
    <property type="match status" value="1"/>
</dbReference>
<dbReference type="GO" id="GO:0006412">
    <property type="term" value="P:translation"/>
    <property type="evidence" value="ECO:0007669"/>
    <property type="project" value="TreeGrafter"/>
</dbReference>
<feature type="domain" description="Ribosome maturation factor RimP C-terminal" evidence="5">
    <location>
        <begin position="86"/>
        <end position="152"/>
    </location>
</feature>
<gene>
    <name evidence="3" type="primary">rimP</name>
    <name evidence="6" type="ORF">BEN30_16665</name>
</gene>
<dbReference type="SUPFAM" id="SSF75420">
    <property type="entry name" value="YhbC-like, N-terminal domain"/>
    <property type="match status" value="1"/>
</dbReference>
<dbReference type="EMBL" id="MCGG01000072">
    <property type="protein sequence ID" value="OEJ64315.1"/>
    <property type="molecule type" value="Genomic_DNA"/>
</dbReference>
<dbReference type="Pfam" id="PF17384">
    <property type="entry name" value="DUF150_C"/>
    <property type="match status" value="1"/>
</dbReference>
<evidence type="ECO:0000256" key="1">
    <source>
        <dbReference type="ARBA" id="ARBA00022490"/>
    </source>
</evidence>
<keyword evidence="7" id="KW-1185">Reference proteome</keyword>
<dbReference type="InterPro" id="IPR028998">
    <property type="entry name" value="RimP_C"/>
</dbReference>
<dbReference type="AlphaFoldDB" id="A0A1E5Q423"/>
<comment type="subcellular location">
    <subcellularLocation>
        <location evidence="3">Cytoplasm</location>
    </subcellularLocation>
</comment>
<dbReference type="GO" id="GO:0005829">
    <property type="term" value="C:cytosol"/>
    <property type="evidence" value="ECO:0007669"/>
    <property type="project" value="TreeGrafter"/>
</dbReference>